<protein>
    <submittedName>
        <fullName evidence="2">IS200/IS605 family transposase</fullName>
    </submittedName>
</protein>
<dbReference type="PANTHER" id="PTHR33360">
    <property type="entry name" value="TRANSPOSASE FOR INSERTION SEQUENCE ELEMENT IS200"/>
    <property type="match status" value="1"/>
</dbReference>
<dbReference type="RefSeq" id="WP_153738768.1">
    <property type="nucleotide sequence ID" value="NZ_WJNG01000037.1"/>
</dbReference>
<sequence length="115" mass="14172">MINYKKNRHAHYKPTYHLVLVTKYRHKCISDNMMERLKEITLSLFDRWYCELIEINGEKDHVHILFDAPPQINLANTTKSYKTVTSRYIRKEFPEELSKYYWKPYFWSRSYMILT</sequence>
<dbReference type="GO" id="GO:0003677">
    <property type="term" value="F:DNA binding"/>
    <property type="evidence" value="ECO:0007669"/>
    <property type="project" value="InterPro"/>
</dbReference>
<dbReference type="GO" id="GO:0006313">
    <property type="term" value="P:DNA transposition"/>
    <property type="evidence" value="ECO:0007669"/>
    <property type="project" value="InterPro"/>
</dbReference>
<evidence type="ECO:0000313" key="2">
    <source>
        <dbReference type="EMBL" id="MRH45177.1"/>
    </source>
</evidence>
<gene>
    <name evidence="2" type="primary">tnpA</name>
    <name evidence="2" type="ORF">GH741_21415</name>
</gene>
<dbReference type="InterPro" id="IPR002686">
    <property type="entry name" value="Transposase_17"/>
</dbReference>
<keyword evidence="3" id="KW-1185">Reference proteome</keyword>
<dbReference type="SUPFAM" id="SSF143422">
    <property type="entry name" value="Transposase IS200-like"/>
    <property type="match status" value="1"/>
</dbReference>
<dbReference type="GO" id="GO:0004803">
    <property type="term" value="F:transposase activity"/>
    <property type="evidence" value="ECO:0007669"/>
    <property type="project" value="InterPro"/>
</dbReference>
<proteinExistence type="predicted"/>
<evidence type="ECO:0000313" key="3">
    <source>
        <dbReference type="Proteomes" id="UP000799092"/>
    </source>
</evidence>
<dbReference type="AlphaFoldDB" id="A0A6A8DQ21"/>
<dbReference type="PANTHER" id="PTHR33360:SF2">
    <property type="entry name" value="TRANSPOSASE FOR INSERTION SEQUENCE ELEMENT IS200"/>
    <property type="match status" value="1"/>
</dbReference>
<comment type="caution">
    <text evidence="2">The sequence shown here is derived from an EMBL/GenBank/DDBJ whole genome shotgun (WGS) entry which is preliminary data.</text>
</comment>
<dbReference type="SMART" id="SM01321">
    <property type="entry name" value="Y1_Tnp"/>
    <property type="match status" value="1"/>
</dbReference>
<dbReference type="OrthoDB" id="9798161at2"/>
<dbReference type="Pfam" id="PF01797">
    <property type="entry name" value="Y1_Tnp"/>
    <property type="match status" value="1"/>
</dbReference>
<dbReference type="InterPro" id="IPR036515">
    <property type="entry name" value="Transposase_17_sf"/>
</dbReference>
<dbReference type="Gene3D" id="3.30.70.1290">
    <property type="entry name" value="Transposase IS200-like"/>
    <property type="match status" value="1"/>
</dbReference>
<dbReference type="EMBL" id="WJNG01000037">
    <property type="protein sequence ID" value="MRH45177.1"/>
    <property type="molecule type" value="Genomic_DNA"/>
</dbReference>
<feature type="domain" description="Transposase IS200-like" evidence="1">
    <location>
        <begin position="11"/>
        <end position="115"/>
    </location>
</feature>
<dbReference type="Proteomes" id="UP000799092">
    <property type="component" value="Unassembled WGS sequence"/>
</dbReference>
<dbReference type="NCBIfam" id="NF033573">
    <property type="entry name" value="transpos_IS200"/>
    <property type="match status" value="1"/>
</dbReference>
<reference evidence="2" key="1">
    <citation type="submission" date="2019-11" db="EMBL/GenBank/DDBJ databases">
        <authorList>
            <person name="Li J."/>
        </authorList>
    </citation>
    <scope>NUCLEOTIDE SEQUENCE</scope>
    <source>
        <strain evidence="2">B6B</strain>
    </source>
</reference>
<accession>A0A6A8DQ21</accession>
<organism evidence="2 3">
    <name type="scientific">Aquibacillus halophilus</name>
    <dbReference type="NCBI Taxonomy" id="930132"/>
    <lineage>
        <taxon>Bacteria</taxon>
        <taxon>Bacillati</taxon>
        <taxon>Bacillota</taxon>
        <taxon>Bacilli</taxon>
        <taxon>Bacillales</taxon>
        <taxon>Bacillaceae</taxon>
        <taxon>Aquibacillus</taxon>
    </lineage>
</organism>
<feature type="non-terminal residue" evidence="2">
    <location>
        <position position="115"/>
    </location>
</feature>
<name>A0A6A8DQ21_9BACI</name>
<evidence type="ECO:0000259" key="1">
    <source>
        <dbReference type="SMART" id="SM01321"/>
    </source>
</evidence>